<keyword evidence="7" id="KW-0406">Ion transport</keyword>
<evidence type="ECO:0000259" key="15">
    <source>
        <dbReference type="Pfam" id="PF07715"/>
    </source>
</evidence>
<dbReference type="Proteomes" id="UP001216253">
    <property type="component" value="Unassembled WGS sequence"/>
</dbReference>
<keyword evidence="2 11" id="KW-0813">Transport</keyword>
<gene>
    <name evidence="16" type="ORF">PYV00_16385</name>
</gene>
<evidence type="ECO:0000256" key="5">
    <source>
        <dbReference type="ARBA" id="ARBA00022692"/>
    </source>
</evidence>
<evidence type="ECO:0000256" key="10">
    <source>
        <dbReference type="ARBA" id="ARBA00023237"/>
    </source>
</evidence>
<evidence type="ECO:0000313" key="16">
    <source>
        <dbReference type="EMBL" id="MDE8653278.1"/>
    </source>
</evidence>
<comment type="caution">
    <text evidence="16">The sequence shown here is derived from an EMBL/GenBank/DDBJ whole genome shotgun (WGS) entry which is preliminary data.</text>
</comment>
<evidence type="ECO:0000313" key="17">
    <source>
        <dbReference type="Proteomes" id="UP001216253"/>
    </source>
</evidence>
<evidence type="ECO:0000256" key="1">
    <source>
        <dbReference type="ARBA" id="ARBA00004571"/>
    </source>
</evidence>
<reference evidence="16 17" key="1">
    <citation type="submission" date="2023-03" db="EMBL/GenBank/DDBJ databases">
        <title>NovoSphingobium album sp. nov. isolated from polycyclic aromatic hydrocarbons- and heavy-metal polluted soil.</title>
        <authorList>
            <person name="Liu Z."/>
            <person name="Wang K."/>
        </authorList>
    </citation>
    <scope>NUCLEOTIDE SEQUENCE [LARGE SCALE GENOMIC DNA]</scope>
    <source>
        <strain evidence="16 17">H3SJ31-1</strain>
    </source>
</reference>
<keyword evidence="4" id="KW-0410">Iron transport</keyword>
<dbReference type="InterPro" id="IPR000531">
    <property type="entry name" value="Beta-barrel_TonB"/>
</dbReference>
<keyword evidence="13" id="KW-0732">Signal</keyword>
<sequence>MRKLLVAGLLAGVATPVAPTAWAQGKIADSGGDGIAEDAIVVTARRRAENIEKVPIAITALAGEDLAKRAIYNENDLQSAVPGLVVRQNGGAHAFNYVIRGQSVDTFTNSPPSVLPYVNEVQIVTHSASTFYDMGGIQVLKGPQGTLFGRNATGGAVLYTTAPATDGYGGYVSGRYGSYDAHHLEGAINAPLGSGGSALRLAASLTGGGAFVRDYFTGEKYGDLDQKSVRGTLKLVPAAGLENTTVVQYTHEDGTNTPYQLWSTNACGSSAQGLVDAASCALSASNPVFAAYLAAHPQAYQGGLDAAIALQRQVGPWKSLSSFPPYHKASSTYAINTTSIELTPDLTLKNIFGYNRAKSDDGYDYDGSPYHFFESQGTLTANAVKVTVDNGFMLATRQISDELQLQGKAIDNRLDFVLGVYYLKQRDRVHSYLDSGNFAPVQPAFRFAYNAEWHTESLAGFAQASFKVTDRLNLTAGLRYTHDKTRIAQLPGSLWLLYLPENTPERTSASKPSWTVSIDYHATPELLLYVAQRGSWRAGGYNYSVFPADVTAASGGNLFLPETTRDVELGAKYSGDSIGVPLTLNADVFSQWTRNIQRSAYILTPAGVSLLTVNVPKARIRGFEADVSVRPGEFLQIGASGNYTNAKYTDNAVSVLGSVLRYGPFADVPKWSGTVFAEAGVPLAGDAGKLSLRADFYGQSRMSFSNVGATANPRTTLPGYTLVNARLTWSDIMATRLSASLFARNLFNEKYYLGGNAAAAGGSTNVVNPGTPRMWGGEMRFDF</sequence>
<dbReference type="RefSeq" id="WP_275229388.1">
    <property type="nucleotide sequence ID" value="NZ_JARESE010000056.1"/>
</dbReference>
<dbReference type="InterPro" id="IPR012910">
    <property type="entry name" value="Plug_dom"/>
</dbReference>
<evidence type="ECO:0000256" key="13">
    <source>
        <dbReference type="SAM" id="SignalP"/>
    </source>
</evidence>
<dbReference type="SUPFAM" id="SSF56935">
    <property type="entry name" value="Porins"/>
    <property type="match status" value="1"/>
</dbReference>
<feature type="chain" id="PRO_5046351093" evidence="13">
    <location>
        <begin position="24"/>
        <end position="783"/>
    </location>
</feature>
<evidence type="ECO:0000256" key="2">
    <source>
        <dbReference type="ARBA" id="ARBA00022448"/>
    </source>
</evidence>
<name>A0ABT5WTR9_9SPHN</name>
<evidence type="ECO:0000256" key="11">
    <source>
        <dbReference type="PROSITE-ProRule" id="PRU01360"/>
    </source>
</evidence>
<dbReference type="Gene3D" id="2.40.170.20">
    <property type="entry name" value="TonB-dependent receptor, beta-barrel domain"/>
    <property type="match status" value="2"/>
</dbReference>
<keyword evidence="17" id="KW-1185">Reference proteome</keyword>
<dbReference type="PROSITE" id="PS52016">
    <property type="entry name" value="TONB_DEPENDENT_REC_3"/>
    <property type="match status" value="1"/>
</dbReference>
<feature type="signal peptide" evidence="13">
    <location>
        <begin position="1"/>
        <end position="23"/>
    </location>
</feature>
<keyword evidence="16" id="KW-0675">Receptor</keyword>
<evidence type="ECO:0000259" key="14">
    <source>
        <dbReference type="Pfam" id="PF00593"/>
    </source>
</evidence>
<evidence type="ECO:0000256" key="12">
    <source>
        <dbReference type="RuleBase" id="RU003357"/>
    </source>
</evidence>
<keyword evidence="3 11" id="KW-1134">Transmembrane beta strand</keyword>
<dbReference type="Pfam" id="PF07715">
    <property type="entry name" value="Plug"/>
    <property type="match status" value="1"/>
</dbReference>
<keyword evidence="10 11" id="KW-0998">Cell outer membrane</keyword>
<keyword evidence="8 12" id="KW-0798">TonB box</keyword>
<evidence type="ECO:0000256" key="4">
    <source>
        <dbReference type="ARBA" id="ARBA00022496"/>
    </source>
</evidence>
<comment type="subcellular location">
    <subcellularLocation>
        <location evidence="1 11">Cell outer membrane</location>
        <topology evidence="1 11">Multi-pass membrane protein</topology>
    </subcellularLocation>
</comment>
<protein>
    <submittedName>
        <fullName evidence="16">TonB-dependent receptor</fullName>
    </submittedName>
</protein>
<keyword evidence="5 11" id="KW-0812">Transmembrane</keyword>
<comment type="similarity">
    <text evidence="11 12">Belongs to the TonB-dependent receptor family.</text>
</comment>
<proteinExistence type="inferred from homology"/>
<evidence type="ECO:0000256" key="3">
    <source>
        <dbReference type="ARBA" id="ARBA00022452"/>
    </source>
</evidence>
<organism evidence="16 17">
    <name type="scientific">Novosphingobium album</name>
    <name type="common">ex Liu et al. 2023</name>
    <dbReference type="NCBI Taxonomy" id="3031130"/>
    <lineage>
        <taxon>Bacteria</taxon>
        <taxon>Pseudomonadati</taxon>
        <taxon>Pseudomonadota</taxon>
        <taxon>Alphaproteobacteria</taxon>
        <taxon>Sphingomonadales</taxon>
        <taxon>Sphingomonadaceae</taxon>
        <taxon>Novosphingobium</taxon>
    </lineage>
</organism>
<dbReference type="EMBL" id="JARESE010000056">
    <property type="protein sequence ID" value="MDE8653278.1"/>
    <property type="molecule type" value="Genomic_DNA"/>
</dbReference>
<dbReference type="InterPro" id="IPR039426">
    <property type="entry name" value="TonB-dep_rcpt-like"/>
</dbReference>
<accession>A0ABT5WTR9</accession>
<keyword evidence="6" id="KW-0408">Iron</keyword>
<dbReference type="PANTHER" id="PTHR32552:SF81">
    <property type="entry name" value="TONB-DEPENDENT OUTER MEMBRANE RECEPTOR"/>
    <property type="match status" value="1"/>
</dbReference>
<dbReference type="Pfam" id="PF00593">
    <property type="entry name" value="TonB_dep_Rec_b-barrel"/>
    <property type="match status" value="1"/>
</dbReference>
<feature type="domain" description="TonB-dependent receptor plug" evidence="15">
    <location>
        <begin position="52"/>
        <end position="156"/>
    </location>
</feature>
<keyword evidence="9 11" id="KW-0472">Membrane</keyword>
<evidence type="ECO:0000256" key="6">
    <source>
        <dbReference type="ARBA" id="ARBA00023004"/>
    </source>
</evidence>
<evidence type="ECO:0000256" key="9">
    <source>
        <dbReference type="ARBA" id="ARBA00023136"/>
    </source>
</evidence>
<evidence type="ECO:0000256" key="8">
    <source>
        <dbReference type="ARBA" id="ARBA00023077"/>
    </source>
</evidence>
<evidence type="ECO:0000256" key="7">
    <source>
        <dbReference type="ARBA" id="ARBA00023065"/>
    </source>
</evidence>
<dbReference type="PANTHER" id="PTHR32552">
    <property type="entry name" value="FERRICHROME IRON RECEPTOR-RELATED"/>
    <property type="match status" value="1"/>
</dbReference>
<feature type="domain" description="TonB-dependent receptor-like beta-barrel" evidence="14">
    <location>
        <begin position="326"/>
        <end position="746"/>
    </location>
</feature>
<dbReference type="InterPro" id="IPR036942">
    <property type="entry name" value="Beta-barrel_TonB_sf"/>
</dbReference>